<accession>A0A831ZT03</accession>
<name>A0A831ZT03_9BACT</name>
<proteinExistence type="predicted"/>
<dbReference type="PANTHER" id="PTHR35866">
    <property type="entry name" value="PUTATIVE-RELATED"/>
    <property type="match status" value="1"/>
</dbReference>
<dbReference type="PANTHER" id="PTHR35866:SF1">
    <property type="entry name" value="YKGJ FAMILY CYSTEINE CLUSTER PROTEIN"/>
    <property type="match status" value="1"/>
</dbReference>
<organism evidence="1">
    <name type="scientific">Desulfacinum infernum</name>
    <dbReference type="NCBI Taxonomy" id="35837"/>
    <lineage>
        <taxon>Bacteria</taxon>
        <taxon>Pseudomonadati</taxon>
        <taxon>Thermodesulfobacteriota</taxon>
        <taxon>Syntrophobacteria</taxon>
        <taxon>Syntrophobacterales</taxon>
        <taxon>Syntrophobacteraceae</taxon>
        <taxon>Desulfacinum</taxon>
    </lineage>
</organism>
<dbReference type="AlphaFoldDB" id="A0A831ZT03"/>
<reference evidence="1" key="1">
    <citation type="journal article" date="2020" name="mSystems">
        <title>Genome- and Community-Level Interaction Insights into Carbon Utilization and Element Cycling Functions of Hydrothermarchaeota in Hydrothermal Sediment.</title>
        <authorList>
            <person name="Zhou Z."/>
            <person name="Liu Y."/>
            <person name="Xu W."/>
            <person name="Pan J."/>
            <person name="Luo Z.H."/>
            <person name="Li M."/>
        </authorList>
    </citation>
    <scope>NUCLEOTIDE SEQUENCE [LARGE SCALE GENOMIC DNA]</scope>
    <source>
        <strain evidence="1">SpSt-456</strain>
    </source>
</reference>
<dbReference type="Pfam" id="PF03692">
    <property type="entry name" value="CxxCxxCC"/>
    <property type="match status" value="1"/>
</dbReference>
<evidence type="ECO:0000313" key="1">
    <source>
        <dbReference type="EMBL" id="HFK98069.1"/>
    </source>
</evidence>
<dbReference type="InterPro" id="IPR005358">
    <property type="entry name" value="Puta_zinc/iron-chelating_dom"/>
</dbReference>
<gene>
    <name evidence="1" type="ORF">ENS06_12220</name>
</gene>
<sequence>MPDQKSLEPTNAEAQSPASWSAPVFRDNVLGYVQDLMRNPENRVPPERVVLQLTQDPDFQTVLKSWESLNGADRVAAWKKVLALAEHHAREVLPACLMCGECCRMGSPTLHLEDLELLQKGAIPWEAVYTLRRGEPVHSPFKKDLFFLLDERIKVREKPGTTECLFLDGQTQRCRIYADRPLQCRAQACWDSAPAQDLSTQPYLTRRDIFKDVELVMDIMAEHDRRCRFDQLVAAFKEMEASKGATVDKVLHLLAYEEHFRTFMGEKLGIPDKELELVFGRSFVALLPLFGCAVKIEPDGTRVLVPDKGDTAGSSTS</sequence>
<protein>
    <submittedName>
        <fullName evidence="1">YkgJ family cysteine cluster protein</fullName>
    </submittedName>
</protein>
<dbReference type="EMBL" id="DSTK01000036">
    <property type="protein sequence ID" value="HFK98069.1"/>
    <property type="molecule type" value="Genomic_DNA"/>
</dbReference>
<comment type="caution">
    <text evidence="1">The sequence shown here is derived from an EMBL/GenBank/DDBJ whole genome shotgun (WGS) entry which is preliminary data.</text>
</comment>